<evidence type="ECO:0000256" key="2">
    <source>
        <dbReference type="ARBA" id="ARBA00022448"/>
    </source>
</evidence>
<keyword evidence="2 3" id="KW-0813">Transport</keyword>
<keyword evidence="3" id="KW-0653">Protein transport</keyword>
<dbReference type="PANTHER" id="PTHR12542:SF137">
    <property type="entry name" value="EXOCYST SUBUNIT EXO70 FAMILY PROTEIN"/>
    <property type="match status" value="1"/>
</dbReference>
<dbReference type="InterPro" id="IPR004140">
    <property type="entry name" value="Exo70"/>
</dbReference>
<dbReference type="Gene3D" id="1.20.1280.170">
    <property type="entry name" value="Exocyst complex component Exo70"/>
    <property type="match status" value="1"/>
</dbReference>
<keyword evidence="6" id="KW-1185">Reference proteome</keyword>
<evidence type="ECO:0000313" key="6">
    <source>
        <dbReference type="Proteomes" id="UP001341281"/>
    </source>
</evidence>
<dbReference type="AlphaFoldDB" id="A0AAQ3TVK4"/>
<protein>
    <recommendedName>
        <fullName evidence="3">Exocyst subunit Exo70 family protein</fullName>
    </recommendedName>
</protein>
<dbReference type="GO" id="GO:0015031">
    <property type="term" value="P:protein transport"/>
    <property type="evidence" value="ECO:0007669"/>
    <property type="project" value="UniProtKB-KW"/>
</dbReference>
<dbReference type="GO" id="GO:0000145">
    <property type="term" value="C:exocyst"/>
    <property type="evidence" value="ECO:0007669"/>
    <property type="project" value="InterPro"/>
</dbReference>
<dbReference type="Pfam" id="PF03081">
    <property type="entry name" value="Exo70_C"/>
    <property type="match status" value="1"/>
</dbReference>
<comment type="function">
    <text evidence="3">Component of the exocyst complex.</text>
</comment>
<dbReference type="GO" id="GO:0006887">
    <property type="term" value="P:exocytosis"/>
    <property type="evidence" value="ECO:0007669"/>
    <property type="project" value="UniProtKB-KW"/>
</dbReference>
<organism evidence="5 6">
    <name type="scientific">Paspalum notatum var. saurae</name>
    <dbReference type="NCBI Taxonomy" id="547442"/>
    <lineage>
        <taxon>Eukaryota</taxon>
        <taxon>Viridiplantae</taxon>
        <taxon>Streptophyta</taxon>
        <taxon>Embryophyta</taxon>
        <taxon>Tracheophyta</taxon>
        <taxon>Spermatophyta</taxon>
        <taxon>Magnoliopsida</taxon>
        <taxon>Liliopsida</taxon>
        <taxon>Poales</taxon>
        <taxon>Poaceae</taxon>
        <taxon>PACMAD clade</taxon>
        <taxon>Panicoideae</taxon>
        <taxon>Andropogonodae</taxon>
        <taxon>Paspaleae</taxon>
        <taxon>Paspalinae</taxon>
        <taxon>Paspalum</taxon>
    </lineage>
</organism>
<keyword evidence="3" id="KW-0268">Exocytosis</keyword>
<evidence type="ECO:0000313" key="5">
    <source>
        <dbReference type="EMBL" id="WVZ78410.1"/>
    </source>
</evidence>
<dbReference type="PANTHER" id="PTHR12542">
    <property type="entry name" value="EXOCYST COMPLEX PROTEIN EXO70"/>
    <property type="match status" value="1"/>
</dbReference>
<evidence type="ECO:0000259" key="4">
    <source>
        <dbReference type="Pfam" id="PF03081"/>
    </source>
</evidence>
<dbReference type="SUPFAM" id="SSF74788">
    <property type="entry name" value="Cullin repeat-like"/>
    <property type="match status" value="1"/>
</dbReference>
<dbReference type="Proteomes" id="UP001341281">
    <property type="component" value="Chromosome 06"/>
</dbReference>
<sequence>MEDAQATQGSSGIHKVTSSVTDHIKFLIHSDNYPLLYPVVTEAAGLGKYVPQIGDLPHLDSWVMEMVSCLEGKLAIMSETFPDQGLRFLFLLNNSDSVLATLHDSTRYSSFQAHVAALCAKAEGYMQSYLEVSWSPLLSCLFNPQPFCLFGKYCYPLALPKFEAEFHKMYTTQKLWKVPDPELRTNLRIAVIDKIIPGYT</sequence>
<gene>
    <name evidence="5" type="ORF">U9M48_026123</name>
</gene>
<evidence type="ECO:0000256" key="3">
    <source>
        <dbReference type="RuleBase" id="RU365026"/>
    </source>
</evidence>
<reference evidence="5 6" key="1">
    <citation type="submission" date="2024-02" db="EMBL/GenBank/DDBJ databases">
        <title>High-quality chromosome-scale genome assembly of Pensacola bahiagrass (Paspalum notatum Flugge var. saurae).</title>
        <authorList>
            <person name="Vega J.M."/>
            <person name="Podio M."/>
            <person name="Orjuela J."/>
            <person name="Siena L.A."/>
            <person name="Pessino S.C."/>
            <person name="Combes M.C."/>
            <person name="Mariac C."/>
            <person name="Albertini E."/>
            <person name="Pupilli F."/>
            <person name="Ortiz J.P.A."/>
            <person name="Leblanc O."/>
        </authorList>
    </citation>
    <scope>NUCLEOTIDE SEQUENCE [LARGE SCALE GENOMIC DNA]</scope>
    <source>
        <strain evidence="5">R1</strain>
        <tissue evidence="5">Leaf</tissue>
    </source>
</reference>
<dbReference type="EMBL" id="CP144750">
    <property type="protein sequence ID" value="WVZ78410.1"/>
    <property type="molecule type" value="Genomic_DNA"/>
</dbReference>
<dbReference type="GO" id="GO:0005546">
    <property type="term" value="F:phosphatidylinositol-4,5-bisphosphate binding"/>
    <property type="evidence" value="ECO:0007669"/>
    <property type="project" value="InterPro"/>
</dbReference>
<evidence type="ECO:0000256" key="1">
    <source>
        <dbReference type="ARBA" id="ARBA00006756"/>
    </source>
</evidence>
<dbReference type="InterPro" id="IPR016159">
    <property type="entry name" value="Cullin_repeat-like_dom_sf"/>
</dbReference>
<name>A0AAQ3TVK4_PASNO</name>
<dbReference type="InterPro" id="IPR046364">
    <property type="entry name" value="Exo70_C"/>
</dbReference>
<feature type="domain" description="Exocyst complex subunit Exo70 C-terminal" evidence="4">
    <location>
        <begin position="11"/>
        <end position="200"/>
    </location>
</feature>
<comment type="similarity">
    <text evidence="1 3">Belongs to the EXO70 family.</text>
</comment>
<accession>A0AAQ3TVK4</accession>
<proteinExistence type="inferred from homology"/>